<organism evidence="2 3">
    <name type="scientific">Pullulanibacillus pueri</name>
    <dbReference type="NCBI Taxonomy" id="1437324"/>
    <lineage>
        <taxon>Bacteria</taxon>
        <taxon>Bacillati</taxon>
        <taxon>Bacillota</taxon>
        <taxon>Bacilli</taxon>
        <taxon>Bacillales</taxon>
        <taxon>Sporolactobacillaceae</taxon>
        <taxon>Pullulanibacillus</taxon>
    </lineage>
</organism>
<dbReference type="RefSeq" id="WP_188499142.1">
    <property type="nucleotide sequence ID" value="NZ_BMFV01000048.1"/>
</dbReference>
<dbReference type="InterPro" id="IPR000182">
    <property type="entry name" value="GNAT_dom"/>
</dbReference>
<keyword evidence="3" id="KW-1185">Reference proteome</keyword>
<evidence type="ECO:0000313" key="2">
    <source>
        <dbReference type="EMBL" id="GGH88175.1"/>
    </source>
</evidence>
<evidence type="ECO:0000313" key="3">
    <source>
        <dbReference type="Proteomes" id="UP000656813"/>
    </source>
</evidence>
<dbReference type="EMBL" id="BMFV01000048">
    <property type="protein sequence ID" value="GGH88175.1"/>
    <property type="molecule type" value="Genomic_DNA"/>
</dbReference>
<protein>
    <submittedName>
        <fullName evidence="2">N-acetyltransferase</fullName>
    </submittedName>
</protein>
<dbReference type="Gene3D" id="3.40.630.30">
    <property type="match status" value="1"/>
</dbReference>
<reference evidence="2" key="2">
    <citation type="submission" date="2020-09" db="EMBL/GenBank/DDBJ databases">
        <authorList>
            <person name="Sun Q."/>
            <person name="Zhou Y."/>
        </authorList>
    </citation>
    <scope>NUCLEOTIDE SEQUENCE</scope>
    <source>
        <strain evidence="2">CGMCC 1.12777</strain>
    </source>
</reference>
<accession>A0A8J3A0V8</accession>
<feature type="domain" description="N-acetyltransferase" evidence="1">
    <location>
        <begin position="96"/>
        <end position="245"/>
    </location>
</feature>
<dbReference type="InterPro" id="IPR016181">
    <property type="entry name" value="Acyl_CoA_acyltransferase"/>
</dbReference>
<evidence type="ECO:0000259" key="1">
    <source>
        <dbReference type="PROSITE" id="PS51186"/>
    </source>
</evidence>
<gene>
    <name evidence="2" type="ORF">GCM10007096_39910</name>
</gene>
<dbReference type="PROSITE" id="PS51186">
    <property type="entry name" value="GNAT"/>
    <property type="match status" value="1"/>
</dbReference>
<dbReference type="Proteomes" id="UP000656813">
    <property type="component" value="Unassembled WGS sequence"/>
</dbReference>
<name>A0A8J3A0V8_9BACL</name>
<reference evidence="2" key="1">
    <citation type="journal article" date="2014" name="Int. J. Syst. Evol. Microbiol.">
        <title>Complete genome sequence of Corynebacterium casei LMG S-19264T (=DSM 44701T), isolated from a smear-ripened cheese.</title>
        <authorList>
            <consortium name="US DOE Joint Genome Institute (JGI-PGF)"/>
            <person name="Walter F."/>
            <person name="Albersmeier A."/>
            <person name="Kalinowski J."/>
            <person name="Ruckert C."/>
        </authorList>
    </citation>
    <scope>NUCLEOTIDE SEQUENCE</scope>
    <source>
        <strain evidence="2">CGMCC 1.12777</strain>
    </source>
</reference>
<sequence length="245" mass="28390">MTPLSGCKVLKGYPYYLSIEDFPEDFQEAALMDGIEWGLKEVKEEGIYSFTITLNQTQTTSSVLQKLQQEGFKRNGQRYFYHLDLQELTDEITRPITLKNIKQFDQHCFLEVWERSRQGSLNAGESAAITETFIGLQQELGPRYKEYCQLGFIDDQPIGITIPHLEPGTVNEGRLFYFGLLPEWRGQGLGAPFHLKSLYYLKMIGMHQYIGATGEKNKPMQRIFERNGCQKFDARTTFIWMARKE</sequence>
<dbReference type="CDD" id="cd04301">
    <property type="entry name" value="NAT_SF"/>
    <property type="match status" value="1"/>
</dbReference>
<proteinExistence type="predicted"/>
<comment type="caution">
    <text evidence="2">The sequence shown here is derived from an EMBL/GenBank/DDBJ whole genome shotgun (WGS) entry which is preliminary data.</text>
</comment>
<dbReference type="AlphaFoldDB" id="A0A8J3A0V8"/>
<dbReference type="SUPFAM" id="SSF55729">
    <property type="entry name" value="Acyl-CoA N-acyltransferases (Nat)"/>
    <property type="match status" value="1"/>
</dbReference>
<dbReference type="GO" id="GO:0016747">
    <property type="term" value="F:acyltransferase activity, transferring groups other than amino-acyl groups"/>
    <property type="evidence" value="ECO:0007669"/>
    <property type="project" value="InterPro"/>
</dbReference>